<gene>
    <name evidence="1" type="ORF">XarbCFBP7409_20635</name>
</gene>
<reference evidence="1 2" key="1">
    <citation type="submission" date="2016-08" db="EMBL/GenBank/DDBJ databases">
        <title>Evolution of the type three secretion system and type three effector repertoires in Xanthomonas.</title>
        <authorList>
            <person name="Merda D."/>
            <person name="Briand M."/>
            <person name="Bosis E."/>
            <person name="Rousseau C."/>
            <person name="Portier P."/>
            <person name="Jacques M.-A."/>
            <person name="Fischer-Le Saux M."/>
        </authorList>
    </citation>
    <scope>NUCLEOTIDE SEQUENCE [LARGE SCALE GENOMIC DNA]</scope>
    <source>
        <strain evidence="1 2">CFBP 7409</strain>
    </source>
</reference>
<comment type="caution">
    <text evidence="1">The sequence shown here is derived from an EMBL/GenBank/DDBJ whole genome shotgun (WGS) entry which is preliminary data.</text>
</comment>
<dbReference type="RefSeq" id="WP_104564662.1">
    <property type="nucleotide sequence ID" value="NZ_MDSK01000074.1"/>
</dbReference>
<evidence type="ECO:0000313" key="2">
    <source>
        <dbReference type="Proteomes" id="UP000238049"/>
    </source>
</evidence>
<accession>A0A2S6ZN13</accession>
<evidence type="ECO:0000313" key="1">
    <source>
        <dbReference type="EMBL" id="PPT93647.1"/>
    </source>
</evidence>
<name>A0A2S6ZN13_9XANT</name>
<organism evidence="1 2">
    <name type="scientific">Xanthomonas arboricola pv. guizotiae</name>
    <dbReference type="NCBI Taxonomy" id="487867"/>
    <lineage>
        <taxon>Bacteria</taxon>
        <taxon>Pseudomonadati</taxon>
        <taxon>Pseudomonadota</taxon>
        <taxon>Gammaproteobacteria</taxon>
        <taxon>Lysobacterales</taxon>
        <taxon>Lysobacteraceae</taxon>
        <taxon>Xanthomonas</taxon>
    </lineage>
</organism>
<sequence>MNTRNLSLPAVEDFKARFAGYIGAGHARISRQWKSAEAIELATRHSQFAIVALQANCLDAVSASLAEAAAAGIRGDERDNPFKELRRDFEGEAKSLNLHFDEWSAEAETLAQAHGITYEPEAEEIPDDDTTWREALQDSTTGAGRKSGREMEAIPDFREEVPDFVEGYLQGLQQLEDQLRAAGELTDNLAEKITTLRQAATDSMTAL</sequence>
<dbReference type="EMBL" id="MDSL01000082">
    <property type="protein sequence ID" value="PPT93647.1"/>
    <property type="molecule type" value="Genomic_DNA"/>
</dbReference>
<dbReference type="Proteomes" id="UP000238049">
    <property type="component" value="Unassembled WGS sequence"/>
</dbReference>
<proteinExistence type="predicted"/>
<dbReference type="AlphaFoldDB" id="A0A2S6ZN13"/>
<protein>
    <submittedName>
        <fullName evidence="1">Uncharacterized protein</fullName>
    </submittedName>
</protein>